<evidence type="ECO:0000313" key="5">
    <source>
        <dbReference type="EMBL" id="MCH6165221.1"/>
    </source>
</evidence>
<dbReference type="Proteomes" id="UP001299970">
    <property type="component" value="Unassembled WGS sequence"/>
</dbReference>
<dbReference type="Gene3D" id="1.10.10.10">
    <property type="entry name" value="Winged helix-like DNA-binding domain superfamily/Winged helix DNA-binding domain"/>
    <property type="match status" value="1"/>
</dbReference>
<dbReference type="InterPro" id="IPR036390">
    <property type="entry name" value="WH_DNA-bd_sf"/>
</dbReference>
<dbReference type="SUPFAM" id="SSF46785">
    <property type="entry name" value="Winged helix' DNA-binding domain"/>
    <property type="match status" value="1"/>
</dbReference>
<dbReference type="InterPro" id="IPR011991">
    <property type="entry name" value="ArsR-like_HTH"/>
</dbReference>
<keyword evidence="1" id="KW-0805">Transcription regulation</keyword>
<organism evidence="5 6">
    <name type="scientific">Pseudonocardia alaniniphila</name>
    <dbReference type="NCBI Taxonomy" id="75291"/>
    <lineage>
        <taxon>Bacteria</taxon>
        <taxon>Bacillati</taxon>
        <taxon>Actinomycetota</taxon>
        <taxon>Actinomycetes</taxon>
        <taxon>Pseudonocardiales</taxon>
        <taxon>Pseudonocardiaceae</taxon>
        <taxon>Pseudonocardia</taxon>
    </lineage>
</organism>
<dbReference type="RefSeq" id="WP_241035251.1">
    <property type="nucleotide sequence ID" value="NZ_BAAAJF010000018.1"/>
</dbReference>
<sequence>MPFQPAPPEKAVPADSVTPERAATVFKALADPLRIQLVAMAGAATDDGICFCDIATRIDMPQSSLSHHLRVLVNAGILERERRGTWSWYRLREEPFLLLQDAIRPGGLLLTPSAKCLEESA</sequence>
<dbReference type="NCBIfam" id="NF033788">
    <property type="entry name" value="HTH_metalloreg"/>
    <property type="match status" value="1"/>
</dbReference>
<dbReference type="PANTHER" id="PTHR33154">
    <property type="entry name" value="TRANSCRIPTIONAL REGULATOR, ARSR FAMILY"/>
    <property type="match status" value="1"/>
</dbReference>
<evidence type="ECO:0000256" key="3">
    <source>
        <dbReference type="ARBA" id="ARBA00023163"/>
    </source>
</evidence>
<gene>
    <name evidence="5" type="ORF">MMF94_05955</name>
</gene>
<dbReference type="InterPro" id="IPR036388">
    <property type="entry name" value="WH-like_DNA-bd_sf"/>
</dbReference>
<dbReference type="PANTHER" id="PTHR33154:SF18">
    <property type="entry name" value="ARSENICAL RESISTANCE OPERON REPRESSOR"/>
    <property type="match status" value="1"/>
</dbReference>
<evidence type="ECO:0000259" key="4">
    <source>
        <dbReference type="PROSITE" id="PS50987"/>
    </source>
</evidence>
<accession>A0ABS9T9Q5</accession>
<dbReference type="InterPro" id="IPR001845">
    <property type="entry name" value="HTH_ArsR_DNA-bd_dom"/>
</dbReference>
<keyword evidence="2" id="KW-0238">DNA-binding</keyword>
<keyword evidence="3" id="KW-0804">Transcription</keyword>
<dbReference type="InterPro" id="IPR051081">
    <property type="entry name" value="HTH_MetalResp_TranReg"/>
</dbReference>
<reference evidence="5 6" key="1">
    <citation type="submission" date="2022-03" db="EMBL/GenBank/DDBJ databases">
        <title>Pseudonocardia alaer sp. nov., a novel actinomycete isolated from reed forest soil.</title>
        <authorList>
            <person name="Wang L."/>
        </authorList>
    </citation>
    <scope>NUCLEOTIDE SEQUENCE [LARGE SCALE GENOMIC DNA]</scope>
    <source>
        <strain evidence="5 6">Y-16303</strain>
    </source>
</reference>
<protein>
    <submittedName>
        <fullName evidence="5">Metalloregulator ArsR/SmtB family transcription factor</fullName>
    </submittedName>
</protein>
<name>A0ABS9T9Q5_9PSEU</name>
<evidence type="ECO:0000313" key="6">
    <source>
        <dbReference type="Proteomes" id="UP001299970"/>
    </source>
</evidence>
<dbReference type="SMART" id="SM00418">
    <property type="entry name" value="HTH_ARSR"/>
    <property type="match status" value="1"/>
</dbReference>
<proteinExistence type="predicted"/>
<dbReference type="Pfam" id="PF01022">
    <property type="entry name" value="HTH_5"/>
    <property type="match status" value="1"/>
</dbReference>
<dbReference type="PRINTS" id="PR00778">
    <property type="entry name" value="HTHARSR"/>
</dbReference>
<evidence type="ECO:0000256" key="1">
    <source>
        <dbReference type="ARBA" id="ARBA00023015"/>
    </source>
</evidence>
<keyword evidence="6" id="KW-1185">Reference proteome</keyword>
<comment type="caution">
    <text evidence="5">The sequence shown here is derived from an EMBL/GenBank/DDBJ whole genome shotgun (WGS) entry which is preliminary data.</text>
</comment>
<dbReference type="CDD" id="cd00090">
    <property type="entry name" value="HTH_ARSR"/>
    <property type="match status" value="1"/>
</dbReference>
<feature type="domain" description="HTH arsR-type" evidence="4">
    <location>
        <begin position="14"/>
        <end position="111"/>
    </location>
</feature>
<evidence type="ECO:0000256" key="2">
    <source>
        <dbReference type="ARBA" id="ARBA00023125"/>
    </source>
</evidence>
<dbReference type="EMBL" id="JAKXMK010000004">
    <property type="protein sequence ID" value="MCH6165221.1"/>
    <property type="molecule type" value="Genomic_DNA"/>
</dbReference>
<dbReference type="PROSITE" id="PS50987">
    <property type="entry name" value="HTH_ARSR_2"/>
    <property type="match status" value="1"/>
</dbReference>